<dbReference type="Proteomes" id="UP000054988">
    <property type="component" value="Unassembled WGS sequence"/>
</dbReference>
<reference evidence="1 2" key="1">
    <citation type="submission" date="2015-12" db="EMBL/GenBank/DDBJ databases">
        <title>Draft genome sequence of Moniliophthora roreri, the causal agent of frosty pod rot of cacao.</title>
        <authorList>
            <person name="Aime M.C."/>
            <person name="Diaz-Valderrama J.R."/>
            <person name="Kijpornyongpan T."/>
            <person name="Phillips-Mora W."/>
        </authorList>
    </citation>
    <scope>NUCLEOTIDE SEQUENCE [LARGE SCALE GENOMIC DNA]</scope>
    <source>
        <strain evidence="1 2">MCA 2952</strain>
    </source>
</reference>
<dbReference type="EMBL" id="LATX01001043">
    <property type="protein sequence ID" value="KTB43929.1"/>
    <property type="molecule type" value="Genomic_DNA"/>
</dbReference>
<name>A0A0W0G5S3_MONRR</name>
<accession>A0A0W0G5S3</accession>
<evidence type="ECO:0000313" key="1">
    <source>
        <dbReference type="EMBL" id="KTB43929.1"/>
    </source>
</evidence>
<evidence type="ECO:0000313" key="2">
    <source>
        <dbReference type="Proteomes" id="UP000054988"/>
    </source>
</evidence>
<proteinExistence type="predicted"/>
<gene>
    <name evidence="1" type="ORF">WG66_3496</name>
</gene>
<organism evidence="1 2">
    <name type="scientific">Moniliophthora roreri</name>
    <name type="common">Frosty pod rot fungus</name>
    <name type="synonym">Monilia roreri</name>
    <dbReference type="NCBI Taxonomy" id="221103"/>
    <lineage>
        <taxon>Eukaryota</taxon>
        <taxon>Fungi</taxon>
        <taxon>Dikarya</taxon>
        <taxon>Basidiomycota</taxon>
        <taxon>Agaricomycotina</taxon>
        <taxon>Agaricomycetes</taxon>
        <taxon>Agaricomycetidae</taxon>
        <taxon>Agaricales</taxon>
        <taxon>Marasmiineae</taxon>
        <taxon>Marasmiaceae</taxon>
        <taxon>Moniliophthora</taxon>
    </lineage>
</organism>
<sequence>MEVATNKYHFFLSPTPSQNTL</sequence>
<protein>
    <submittedName>
        <fullName evidence="1">Uncharacterized protein</fullName>
    </submittedName>
</protein>
<comment type="caution">
    <text evidence="1">The sequence shown here is derived from an EMBL/GenBank/DDBJ whole genome shotgun (WGS) entry which is preliminary data.</text>
</comment>
<dbReference type="AlphaFoldDB" id="A0A0W0G5S3"/>